<organism evidence="1 2">
    <name type="scientific">Phenylobacterium ferrooxidans</name>
    <dbReference type="NCBI Taxonomy" id="2982689"/>
    <lineage>
        <taxon>Bacteria</taxon>
        <taxon>Pseudomonadati</taxon>
        <taxon>Pseudomonadota</taxon>
        <taxon>Alphaproteobacteria</taxon>
        <taxon>Caulobacterales</taxon>
        <taxon>Caulobacteraceae</taxon>
        <taxon>Phenylobacterium</taxon>
    </lineage>
</organism>
<gene>
    <name evidence="1" type="ORF">OCL97_02010</name>
</gene>
<sequence>MARAKKAPPPTHEEFVFRVRAPSLTYHFGIEHNRQRREWRPFDESETIRFVTECIWPDRFKGREGQAALRPEPAFVDHKLLDENDVLRKWVGYIHATKTVFETSISLPPTVGWRLAQAMESGLVRSMLTNGLIEPRGMNRVIHVSFHGQDFDPVEYVG</sequence>
<keyword evidence="2" id="KW-1185">Reference proteome</keyword>
<proteinExistence type="predicted"/>
<evidence type="ECO:0000313" key="1">
    <source>
        <dbReference type="EMBL" id="MFD3262733.1"/>
    </source>
</evidence>
<comment type="caution">
    <text evidence="1">The sequence shown here is derived from an EMBL/GenBank/DDBJ whole genome shotgun (WGS) entry which is preliminary data.</text>
</comment>
<reference evidence="1 2" key="1">
    <citation type="submission" date="2022-09" db="EMBL/GenBank/DDBJ databases">
        <title>New species of Phenylobacterium.</title>
        <authorList>
            <person name="Mieszkin S."/>
        </authorList>
    </citation>
    <scope>NUCLEOTIDE SEQUENCE [LARGE SCALE GENOMIC DNA]</scope>
    <source>
        <strain evidence="1 2">HK31-G</strain>
    </source>
</reference>
<name>A0ABW6CI28_9CAUL</name>
<dbReference type="RefSeq" id="WP_377367134.1">
    <property type="nucleotide sequence ID" value="NZ_JAOTJD010000002.1"/>
</dbReference>
<dbReference type="Proteomes" id="UP001598130">
    <property type="component" value="Unassembled WGS sequence"/>
</dbReference>
<protein>
    <submittedName>
        <fullName evidence="1">Uncharacterized protein</fullName>
    </submittedName>
</protein>
<evidence type="ECO:0000313" key="2">
    <source>
        <dbReference type="Proteomes" id="UP001598130"/>
    </source>
</evidence>
<accession>A0ABW6CI28</accession>
<dbReference type="EMBL" id="JAOTJD010000002">
    <property type="protein sequence ID" value="MFD3262733.1"/>
    <property type="molecule type" value="Genomic_DNA"/>
</dbReference>